<organism evidence="1 2">
    <name type="scientific">Trifolium subterraneum</name>
    <name type="common">Subterranean clover</name>
    <dbReference type="NCBI Taxonomy" id="3900"/>
    <lineage>
        <taxon>Eukaryota</taxon>
        <taxon>Viridiplantae</taxon>
        <taxon>Streptophyta</taxon>
        <taxon>Embryophyta</taxon>
        <taxon>Tracheophyta</taxon>
        <taxon>Spermatophyta</taxon>
        <taxon>Magnoliopsida</taxon>
        <taxon>eudicotyledons</taxon>
        <taxon>Gunneridae</taxon>
        <taxon>Pentapetalae</taxon>
        <taxon>rosids</taxon>
        <taxon>fabids</taxon>
        <taxon>Fabales</taxon>
        <taxon>Fabaceae</taxon>
        <taxon>Papilionoideae</taxon>
        <taxon>50 kb inversion clade</taxon>
        <taxon>NPAAA clade</taxon>
        <taxon>Hologalegina</taxon>
        <taxon>IRL clade</taxon>
        <taxon>Trifolieae</taxon>
        <taxon>Trifolium</taxon>
    </lineage>
</organism>
<evidence type="ECO:0000313" key="1">
    <source>
        <dbReference type="EMBL" id="GAU21793.1"/>
    </source>
</evidence>
<evidence type="ECO:0000313" key="2">
    <source>
        <dbReference type="Proteomes" id="UP000242715"/>
    </source>
</evidence>
<protein>
    <submittedName>
        <fullName evidence="1">Uncharacterized protein</fullName>
    </submittedName>
</protein>
<gene>
    <name evidence="1" type="ORF">TSUD_329170</name>
</gene>
<dbReference type="AlphaFoldDB" id="A0A2Z6LWU3"/>
<proteinExistence type="predicted"/>
<dbReference type="EMBL" id="DF973237">
    <property type="protein sequence ID" value="GAU21793.1"/>
    <property type="molecule type" value="Genomic_DNA"/>
</dbReference>
<keyword evidence="2" id="KW-1185">Reference proteome</keyword>
<reference evidence="2" key="1">
    <citation type="journal article" date="2017" name="Front. Plant Sci.">
        <title>Climate Clever Clovers: New Paradigm to Reduce the Environmental Footprint of Ruminants by Breeding Low Methanogenic Forages Utilizing Haplotype Variation.</title>
        <authorList>
            <person name="Kaur P."/>
            <person name="Appels R."/>
            <person name="Bayer P.E."/>
            <person name="Keeble-Gagnere G."/>
            <person name="Wang J."/>
            <person name="Hirakawa H."/>
            <person name="Shirasawa K."/>
            <person name="Vercoe P."/>
            <person name="Stefanova K."/>
            <person name="Durmic Z."/>
            <person name="Nichols P."/>
            <person name="Revell C."/>
            <person name="Isobe S.N."/>
            <person name="Edwards D."/>
            <person name="Erskine W."/>
        </authorList>
    </citation>
    <scope>NUCLEOTIDE SEQUENCE [LARGE SCALE GENOMIC DNA]</scope>
    <source>
        <strain evidence="2">cv. Daliak</strain>
    </source>
</reference>
<sequence length="95" mass="11152">MVVEIEGQLVEGSGITESGYGLVFYNMHWTSSSFSILEKRREGFTLRKRWEKVLSNIYIVRFKERERDVPTIPMLRWFKEDEGKCEGGRSATKED</sequence>
<accession>A0A2Z6LWU3</accession>
<name>A0A2Z6LWU3_TRISU</name>
<dbReference type="Proteomes" id="UP000242715">
    <property type="component" value="Unassembled WGS sequence"/>
</dbReference>